<reference evidence="1 2" key="1">
    <citation type="submission" date="2020-08" db="EMBL/GenBank/DDBJ databases">
        <title>Novel species isolated from subtropical streams in China.</title>
        <authorList>
            <person name="Lu H."/>
        </authorList>
    </citation>
    <scope>NUCLEOTIDE SEQUENCE [LARGE SCALE GENOMIC DNA]</scope>
    <source>
        <strain evidence="1 2">CCTCC AB 2015119</strain>
    </source>
</reference>
<accession>A0ABR6XJQ4</accession>
<dbReference type="EMBL" id="JACOFT010000007">
    <property type="protein sequence ID" value="MBC3813142.1"/>
    <property type="molecule type" value="Genomic_DNA"/>
</dbReference>
<protein>
    <submittedName>
        <fullName evidence="1">Uncharacterized protein</fullName>
    </submittedName>
</protein>
<organism evidence="1 2">
    <name type="scientific">Undibacterium aquatile</name>
    <dbReference type="NCBI Taxonomy" id="1537398"/>
    <lineage>
        <taxon>Bacteria</taxon>
        <taxon>Pseudomonadati</taxon>
        <taxon>Pseudomonadota</taxon>
        <taxon>Betaproteobacteria</taxon>
        <taxon>Burkholderiales</taxon>
        <taxon>Oxalobacteraceae</taxon>
        <taxon>Undibacterium</taxon>
    </lineage>
</organism>
<evidence type="ECO:0000313" key="2">
    <source>
        <dbReference type="Proteomes" id="UP000637632"/>
    </source>
</evidence>
<name>A0ABR6XJQ4_9BURK</name>
<evidence type="ECO:0000313" key="1">
    <source>
        <dbReference type="EMBL" id="MBC3813142.1"/>
    </source>
</evidence>
<gene>
    <name evidence="1" type="ORF">H8K26_17000</name>
</gene>
<comment type="caution">
    <text evidence="1">The sequence shown here is derived from an EMBL/GenBank/DDBJ whole genome shotgun (WGS) entry which is preliminary data.</text>
</comment>
<sequence>MKKQVLIIALILIGIFTYYYLTADVSSATKISTQDNKHELIVADADRNKDIKMSAVQMPEASNTVHADAIQLAFQFRQTRNLRAFITVAKAKASEGGLFLVRSALVECLRSPLNKEMQTSPTLKYSPTESHALASEKQKALLFLQERCSGFSKGEVMAELEAMKNDPNAAQDPLLMLGQKINSAKNEEQNKVIAAVVFQSGNPLLIERWGMSSALSMSMNGGRVPNDKDNNIYGLAWRLVGCDLGLRCDEQDVELQSSCYYFDICEKNKMDVIKKMTSVDSENHIEFNEVLQMKERILSALKEKRTDAFFR</sequence>
<dbReference type="RefSeq" id="WP_190481143.1">
    <property type="nucleotide sequence ID" value="NZ_JACOFT010000007.1"/>
</dbReference>
<keyword evidence="2" id="KW-1185">Reference proteome</keyword>
<proteinExistence type="predicted"/>
<dbReference type="Proteomes" id="UP000637632">
    <property type="component" value="Unassembled WGS sequence"/>
</dbReference>